<accession>A0A7X5QXV9</accession>
<dbReference type="RefSeq" id="WP_166701219.1">
    <property type="nucleotide sequence ID" value="NZ_JAAQTL010000003.1"/>
</dbReference>
<name>A0A7X5QXV9_9GAMM</name>
<organism evidence="3 4">
    <name type="scientific">Luteibacter yeojuensis</name>
    <dbReference type="NCBI Taxonomy" id="345309"/>
    <lineage>
        <taxon>Bacteria</taxon>
        <taxon>Pseudomonadati</taxon>
        <taxon>Pseudomonadota</taxon>
        <taxon>Gammaproteobacteria</taxon>
        <taxon>Lysobacterales</taxon>
        <taxon>Rhodanobacteraceae</taxon>
        <taxon>Luteibacter</taxon>
    </lineage>
</organism>
<reference evidence="3 4" key="1">
    <citation type="journal article" date="2006" name="Int. J. Syst. Evol. Microbiol.">
        <title>Dyella yeojuensis sp. nov., isolated from greenhouse soil in Korea.</title>
        <authorList>
            <person name="Kim B.Y."/>
            <person name="Weon H.Y."/>
            <person name="Lee K.H."/>
            <person name="Seok S.J."/>
            <person name="Kwon S.W."/>
            <person name="Go S.J."/>
            <person name="Stackebrandt E."/>
        </authorList>
    </citation>
    <scope>NUCLEOTIDE SEQUENCE [LARGE SCALE GENOMIC DNA]</scope>
    <source>
        <strain evidence="3 4">DSM 17673</strain>
    </source>
</reference>
<feature type="region of interest" description="Disordered" evidence="1">
    <location>
        <begin position="30"/>
        <end position="49"/>
    </location>
</feature>
<keyword evidence="4" id="KW-1185">Reference proteome</keyword>
<evidence type="ECO:0000256" key="1">
    <source>
        <dbReference type="SAM" id="MobiDB-lite"/>
    </source>
</evidence>
<feature type="signal peptide" evidence="2">
    <location>
        <begin position="1"/>
        <end position="19"/>
    </location>
</feature>
<keyword evidence="2" id="KW-0732">Signal</keyword>
<comment type="caution">
    <text evidence="3">The sequence shown here is derived from an EMBL/GenBank/DDBJ whole genome shotgun (WGS) entry which is preliminary data.</text>
</comment>
<evidence type="ECO:0000256" key="2">
    <source>
        <dbReference type="SAM" id="SignalP"/>
    </source>
</evidence>
<feature type="chain" id="PRO_5030608608" evidence="2">
    <location>
        <begin position="20"/>
        <end position="49"/>
    </location>
</feature>
<evidence type="ECO:0000313" key="3">
    <source>
        <dbReference type="EMBL" id="NID17411.1"/>
    </source>
</evidence>
<dbReference type="EMBL" id="JAAQTL010000003">
    <property type="protein sequence ID" value="NID17411.1"/>
    <property type="molecule type" value="Genomic_DNA"/>
</dbReference>
<dbReference type="Proteomes" id="UP000518878">
    <property type="component" value="Unassembled WGS sequence"/>
</dbReference>
<protein>
    <submittedName>
        <fullName evidence="3">Uncharacterized protein</fullName>
    </submittedName>
</protein>
<proteinExistence type="predicted"/>
<sequence length="49" mass="5341">MSYRILFRLAALVAATCVASTFDDVKAAAAPAHRRRRGDRRTAGLSRHG</sequence>
<gene>
    <name evidence="3" type="ORF">HBF32_18200</name>
</gene>
<evidence type="ECO:0000313" key="4">
    <source>
        <dbReference type="Proteomes" id="UP000518878"/>
    </source>
</evidence>
<dbReference type="AlphaFoldDB" id="A0A7X5QXV9"/>